<name>A0ABN1LQY3_9ALTE</name>
<dbReference type="InterPro" id="IPR011009">
    <property type="entry name" value="Kinase-like_dom_sf"/>
</dbReference>
<comment type="similarity">
    <text evidence="1 2">Belongs to the fructosamine kinase family.</text>
</comment>
<dbReference type="PANTHER" id="PTHR12149">
    <property type="entry name" value="FRUCTOSAMINE 3 KINASE-RELATED PROTEIN"/>
    <property type="match status" value="1"/>
</dbReference>
<dbReference type="SUPFAM" id="SSF56112">
    <property type="entry name" value="Protein kinase-like (PK-like)"/>
    <property type="match status" value="1"/>
</dbReference>
<evidence type="ECO:0000313" key="4">
    <source>
        <dbReference type="Proteomes" id="UP001500359"/>
    </source>
</evidence>
<dbReference type="Gene3D" id="3.90.1200.10">
    <property type="match status" value="1"/>
</dbReference>
<dbReference type="InterPro" id="IPR016477">
    <property type="entry name" value="Fructo-/Ketosamine-3-kinase"/>
</dbReference>
<keyword evidence="2" id="KW-0808">Transferase</keyword>
<dbReference type="Pfam" id="PF03881">
    <property type="entry name" value="Fructosamin_kin"/>
    <property type="match status" value="1"/>
</dbReference>
<protein>
    <submittedName>
        <fullName evidence="3">Fructosamine kinase family protein</fullName>
    </submittedName>
</protein>
<dbReference type="EMBL" id="BAAAFD010000011">
    <property type="protein sequence ID" value="GAA0859209.1"/>
    <property type="molecule type" value="Genomic_DNA"/>
</dbReference>
<comment type="caution">
    <text evidence="3">The sequence shown here is derived from an EMBL/GenBank/DDBJ whole genome shotgun (WGS) entry which is preliminary data.</text>
</comment>
<dbReference type="Gene3D" id="3.30.200.20">
    <property type="entry name" value="Phosphorylase Kinase, domain 1"/>
    <property type="match status" value="1"/>
</dbReference>
<organism evidence="3 4">
    <name type="scientific">Aliiglaciecola litoralis</name>
    <dbReference type="NCBI Taxonomy" id="582857"/>
    <lineage>
        <taxon>Bacteria</taxon>
        <taxon>Pseudomonadati</taxon>
        <taxon>Pseudomonadota</taxon>
        <taxon>Gammaproteobacteria</taxon>
        <taxon>Alteromonadales</taxon>
        <taxon>Alteromonadaceae</taxon>
        <taxon>Aliiglaciecola</taxon>
    </lineage>
</organism>
<dbReference type="RefSeq" id="WP_343861759.1">
    <property type="nucleotide sequence ID" value="NZ_BAAAFD010000011.1"/>
</dbReference>
<keyword evidence="4" id="KW-1185">Reference proteome</keyword>
<sequence>MWHFISDQISQQIGEDFICDDIREGKPGDSHSTYRISDGKRRFFIKINDFEKIPQFEAEAQGLKHMQQADIFKVPEVICLGQIEDKSYLVLEYLTLLQGDEQEWFDFGDRLAQLHQSQTQEMYGWQEDNFIGLTPQPNRWSKKWSQFFAEQRIGFMLQLLAEKGHKLADIDRVVTSVHDLLAGHNPPSSMLHGDLWIGNTGFNKNRAVLFDPAFHYGDRETDLAMTELFNKFPNAFYQGYTQRWPISEHYQYRKTVYQLYHILNHALLFEGQYLKSAEAILKNLDS</sequence>
<reference evidence="3 4" key="1">
    <citation type="journal article" date="2019" name="Int. J. Syst. Evol. Microbiol.">
        <title>The Global Catalogue of Microorganisms (GCM) 10K type strain sequencing project: providing services to taxonomists for standard genome sequencing and annotation.</title>
        <authorList>
            <consortium name="The Broad Institute Genomics Platform"/>
            <consortium name="The Broad Institute Genome Sequencing Center for Infectious Disease"/>
            <person name="Wu L."/>
            <person name="Ma J."/>
        </authorList>
    </citation>
    <scope>NUCLEOTIDE SEQUENCE [LARGE SCALE GENOMIC DNA]</scope>
    <source>
        <strain evidence="3 4">JCM 15896</strain>
    </source>
</reference>
<keyword evidence="2 3" id="KW-0418">Kinase</keyword>
<dbReference type="GO" id="GO:0016301">
    <property type="term" value="F:kinase activity"/>
    <property type="evidence" value="ECO:0007669"/>
    <property type="project" value="UniProtKB-KW"/>
</dbReference>
<dbReference type="PANTHER" id="PTHR12149:SF8">
    <property type="entry name" value="PROTEIN-RIBULOSAMINE 3-KINASE"/>
    <property type="match status" value="1"/>
</dbReference>
<gene>
    <name evidence="3" type="ORF">GCM10009114_31790</name>
</gene>
<dbReference type="PIRSF" id="PIRSF006221">
    <property type="entry name" value="Ketosamine-3-kinase"/>
    <property type="match status" value="1"/>
</dbReference>
<evidence type="ECO:0000256" key="2">
    <source>
        <dbReference type="PIRNR" id="PIRNR006221"/>
    </source>
</evidence>
<evidence type="ECO:0000256" key="1">
    <source>
        <dbReference type="ARBA" id="ARBA00009460"/>
    </source>
</evidence>
<accession>A0ABN1LQY3</accession>
<evidence type="ECO:0000313" key="3">
    <source>
        <dbReference type="EMBL" id="GAA0859209.1"/>
    </source>
</evidence>
<proteinExistence type="inferred from homology"/>
<dbReference type="Proteomes" id="UP001500359">
    <property type="component" value="Unassembled WGS sequence"/>
</dbReference>